<evidence type="ECO:0000256" key="1">
    <source>
        <dbReference type="SAM" id="MobiDB-lite"/>
    </source>
</evidence>
<feature type="region of interest" description="Disordered" evidence="1">
    <location>
        <begin position="1"/>
        <end position="24"/>
    </location>
</feature>
<protein>
    <submittedName>
        <fullName evidence="3">Uncharacterized protein LOC112049357</fullName>
    </submittedName>
</protein>
<evidence type="ECO:0000313" key="2">
    <source>
        <dbReference type="Proteomes" id="UP001652582"/>
    </source>
</evidence>
<reference evidence="3" key="1">
    <citation type="submission" date="2025-08" db="UniProtKB">
        <authorList>
            <consortium name="RefSeq"/>
        </authorList>
    </citation>
    <scope>IDENTIFICATION</scope>
</reference>
<dbReference type="RefSeq" id="XP_023942982.2">
    <property type="nucleotide sequence ID" value="XM_024087214.2"/>
</dbReference>
<name>A0A6J1ND92_BICAN</name>
<sequence length="243" mass="28425">MSSVKMVTNMSGSSSDISNDKTNEDAKTICNTKAASVPRMQRQSEVVLNEPPSAPFYFHSLKENEAPPFRKPGKEPILRLLIDTLIKEDDVIEMVAAMDIDDSYSGYKKRIVEILVRYNIVTNYHVTEKYFLVIFVMETISYAAQRDFNVSKLACLLSIYLATHLYFKWYYWISPAAVWKYFRRLMIKHTIEDSPDGQEVFEPEECYDIMSHFHTNYLCNLPLVHILTFEVDRLKIMWPFNMK</sequence>
<organism evidence="2 3">
    <name type="scientific">Bicyclus anynana</name>
    <name type="common">Squinting bush brown butterfly</name>
    <dbReference type="NCBI Taxonomy" id="110368"/>
    <lineage>
        <taxon>Eukaryota</taxon>
        <taxon>Metazoa</taxon>
        <taxon>Ecdysozoa</taxon>
        <taxon>Arthropoda</taxon>
        <taxon>Hexapoda</taxon>
        <taxon>Insecta</taxon>
        <taxon>Pterygota</taxon>
        <taxon>Neoptera</taxon>
        <taxon>Endopterygota</taxon>
        <taxon>Lepidoptera</taxon>
        <taxon>Glossata</taxon>
        <taxon>Ditrysia</taxon>
        <taxon>Papilionoidea</taxon>
        <taxon>Nymphalidae</taxon>
        <taxon>Satyrinae</taxon>
        <taxon>Satyrini</taxon>
        <taxon>Mycalesina</taxon>
        <taxon>Bicyclus</taxon>
    </lineage>
</organism>
<accession>A0A6J1ND92</accession>
<proteinExistence type="predicted"/>
<feature type="compositionally biased region" description="Polar residues" evidence="1">
    <location>
        <begin position="1"/>
        <end position="17"/>
    </location>
</feature>
<dbReference type="KEGG" id="bany:112049357"/>
<dbReference type="Pfam" id="PF14769">
    <property type="entry name" value="CLAMP"/>
    <property type="match status" value="1"/>
</dbReference>
<dbReference type="GeneID" id="112049357"/>
<dbReference type="InterPro" id="IPR032727">
    <property type="entry name" value="CLAMP"/>
</dbReference>
<dbReference type="OrthoDB" id="425082at2759"/>
<dbReference type="Proteomes" id="UP001652582">
    <property type="component" value="Chromosome 3"/>
</dbReference>
<gene>
    <name evidence="3" type="primary">LOC112049357</name>
</gene>
<evidence type="ECO:0000313" key="3">
    <source>
        <dbReference type="RefSeq" id="XP_023942982.2"/>
    </source>
</evidence>
<dbReference type="AlphaFoldDB" id="A0A6J1ND92"/>
<keyword evidence="2" id="KW-1185">Reference proteome</keyword>